<keyword evidence="2" id="KW-1185">Reference proteome</keyword>
<comment type="caution">
    <text evidence="1">The sequence shown here is derived from an EMBL/GenBank/DDBJ whole genome shotgun (WGS) entry which is preliminary data.</text>
</comment>
<evidence type="ECO:0000313" key="2">
    <source>
        <dbReference type="Proteomes" id="UP001056120"/>
    </source>
</evidence>
<reference evidence="2" key="1">
    <citation type="journal article" date="2022" name="Mol. Ecol. Resour.">
        <title>The genomes of chicory, endive, great burdock and yacon provide insights into Asteraceae palaeo-polyploidization history and plant inulin production.</title>
        <authorList>
            <person name="Fan W."/>
            <person name="Wang S."/>
            <person name="Wang H."/>
            <person name="Wang A."/>
            <person name="Jiang F."/>
            <person name="Liu H."/>
            <person name="Zhao H."/>
            <person name="Xu D."/>
            <person name="Zhang Y."/>
        </authorList>
    </citation>
    <scope>NUCLEOTIDE SEQUENCE [LARGE SCALE GENOMIC DNA]</scope>
    <source>
        <strain evidence="2">cv. Yunnan</strain>
    </source>
</reference>
<name>A0ACB9BS23_9ASTR</name>
<gene>
    <name evidence="1" type="ORF">L1987_64554</name>
</gene>
<dbReference type="EMBL" id="CM042039">
    <property type="protein sequence ID" value="KAI3724788.1"/>
    <property type="molecule type" value="Genomic_DNA"/>
</dbReference>
<sequence>MGRNPCCSKIGLKRGSWTASEDKILTDYITLHGQGKWRQLPIKAGRLPGRTDNEIKNYWNTTLAKKMHINEEQNLKKKKDMTKSVVSIKAVKCSTHLSQQVEPPRSNFVEPPNFDHEENMTCLNLDASMDGLHNTDFMDSMFKLNDDRRLASTDDMMSTVGDSDSMSKEILDYFTSEIGGEWLSSL</sequence>
<evidence type="ECO:0000313" key="1">
    <source>
        <dbReference type="EMBL" id="KAI3724788.1"/>
    </source>
</evidence>
<accession>A0ACB9BS23</accession>
<reference evidence="1 2" key="2">
    <citation type="journal article" date="2022" name="Mol. Ecol. Resour.">
        <title>The genomes of chicory, endive, great burdock and yacon provide insights into Asteraceae paleo-polyploidization history and plant inulin production.</title>
        <authorList>
            <person name="Fan W."/>
            <person name="Wang S."/>
            <person name="Wang H."/>
            <person name="Wang A."/>
            <person name="Jiang F."/>
            <person name="Liu H."/>
            <person name="Zhao H."/>
            <person name="Xu D."/>
            <person name="Zhang Y."/>
        </authorList>
    </citation>
    <scope>NUCLEOTIDE SEQUENCE [LARGE SCALE GENOMIC DNA]</scope>
    <source>
        <strain evidence="2">cv. Yunnan</strain>
        <tissue evidence="1">Leaves</tissue>
    </source>
</reference>
<proteinExistence type="predicted"/>
<organism evidence="1 2">
    <name type="scientific">Smallanthus sonchifolius</name>
    <dbReference type="NCBI Taxonomy" id="185202"/>
    <lineage>
        <taxon>Eukaryota</taxon>
        <taxon>Viridiplantae</taxon>
        <taxon>Streptophyta</taxon>
        <taxon>Embryophyta</taxon>
        <taxon>Tracheophyta</taxon>
        <taxon>Spermatophyta</taxon>
        <taxon>Magnoliopsida</taxon>
        <taxon>eudicotyledons</taxon>
        <taxon>Gunneridae</taxon>
        <taxon>Pentapetalae</taxon>
        <taxon>asterids</taxon>
        <taxon>campanulids</taxon>
        <taxon>Asterales</taxon>
        <taxon>Asteraceae</taxon>
        <taxon>Asteroideae</taxon>
        <taxon>Heliantheae alliance</taxon>
        <taxon>Millerieae</taxon>
        <taxon>Smallanthus</taxon>
    </lineage>
</organism>
<dbReference type="Proteomes" id="UP001056120">
    <property type="component" value="Linkage Group LG22"/>
</dbReference>
<protein>
    <submittedName>
        <fullName evidence="1">Uncharacterized protein</fullName>
    </submittedName>
</protein>